<keyword evidence="2" id="KW-1185">Reference proteome</keyword>
<reference evidence="1 2" key="1">
    <citation type="submission" date="2024-02" db="EMBL/GenBank/DDBJ databases">
        <authorList>
            <person name="Vignale AGUSTIN F."/>
            <person name="Sosa J E."/>
            <person name="Modenutti C."/>
        </authorList>
    </citation>
    <scope>NUCLEOTIDE SEQUENCE [LARGE SCALE GENOMIC DNA]</scope>
</reference>
<accession>A0ABC8UIA9</accession>
<proteinExistence type="predicted"/>
<dbReference type="Proteomes" id="UP001642360">
    <property type="component" value="Unassembled WGS sequence"/>
</dbReference>
<evidence type="ECO:0000313" key="2">
    <source>
        <dbReference type="Proteomes" id="UP001642360"/>
    </source>
</evidence>
<name>A0ABC8UIA9_9AQUA</name>
<comment type="caution">
    <text evidence="1">The sequence shown here is derived from an EMBL/GenBank/DDBJ whole genome shotgun (WGS) entry which is preliminary data.</text>
</comment>
<gene>
    <name evidence="1" type="ORF">ILEXP_LOCUS50684</name>
</gene>
<feature type="non-terminal residue" evidence="1">
    <location>
        <position position="101"/>
    </location>
</feature>
<sequence length="101" mass="11861">MTQRRQRKRQQKEEIAVFAVHKRLCARPFPDGYEEELQHLLVYQILKGEMGLRGRSVFFFRKPVCPLRNPSPLGLMEPTLKGLSCRAKFRPRMQPSLHLEG</sequence>
<organism evidence="1 2">
    <name type="scientific">Ilex paraguariensis</name>
    <name type="common">yerba mate</name>
    <dbReference type="NCBI Taxonomy" id="185542"/>
    <lineage>
        <taxon>Eukaryota</taxon>
        <taxon>Viridiplantae</taxon>
        <taxon>Streptophyta</taxon>
        <taxon>Embryophyta</taxon>
        <taxon>Tracheophyta</taxon>
        <taxon>Spermatophyta</taxon>
        <taxon>Magnoliopsida</taxon>
        <taxon>eudicotyledons</taxon>
        <taxon>Gunneridae</taxon>
        <taxon>Pentapetalae</taxon>
        <taxon>asterids</taxon>
        <taxon>campanulids</taxon>
        <taxon>Aquifoliales</taxon>
        <taxon>Aquifoliaceae</taxon>
        <taxon>Ilex</taxon>
    </lineage>
</organism>
<protein>
    <submittedName>
        <fullName evidence="1">Uncharacterized protein</fullName>
    </submittedName>
</protein>
<evidence type="ECO:0000313" key="1">
    <source>
        <dbReference type="EMBL" id="CAK9180664.1"/>
    </source>
</evidence>
<dbReference type="AlphaFoldDB" id="A0ABC8UIA9"/>
<dbReference type="EMBL" id="CAUOFW020007807">
    <property type="protein sequence ID" value="CAK9180664.1"/>
    <property type="molecule type" value="Genomic_DNA"/>
</dbReference>